<reference evidence="2 3" key="1">
    <citation type="submission" date="2023-05" db="EMBL/GenBank/DDBJ databases">
        <title>Actinoplanes sp. NEAU-A12 genome sequencing.</title>
        <authorList>
            <person name="Wang Z.-S."/>
        </authorList>
    </citation>
    <scope>NUCLEOTIDE SEQUENCE [LARGE SCALE GENOMIC DNA]</scope>
    <source>
        <strain evidence="2 3">NEAU-A12</strain>
    </source>
</reference>
<comment type="caution">
    <text evidence="2">The sequence shown here is derived from an EMBL/GenBank/DDBJ whole genome shotgun (WGS) entry which is preliminary data.</text>
</comment>
<evidence type="ECO:0000313" key="2">
    <source>
        <dbReference type="EMBL" id="MDI6098173.1"/>
    </source>
</evidence>
<sequence length="189" mass="20999">MTDFFVSYRTADQAVTAVYLKHVLSERFGARRVFLDNTAIPLGEHFPPLIEKALERCRVLIAVIGPKWLAADEHGHRRVDDPADWVRREIARALDRGIPVIPLLVGDVELDVADLPAELASLASRQYLQIRLRALEHDVEPLIDRLVELVEEGPEGREASGSAPAAGGVANNFYGHTDARHSTFGNQYN</sequence>
<dbReference type="InterPro" id="IPR035897">
    <property type="entry name" value="Toll_tir_struct_dom_sf"/>
</dbReference>
<dbReference type="Proteomes" id="UP001241758">
    <property type="component" value="Unassembled WGS sequence"/>
</dbReference>
<dbReference type="Gene3D" id="3.40.50.10140">
    <property type="entry name" value="Toll/interleukin-1 receptor homology (TIR) domain"/>
    <property type="match status" value="1"/>
</dbReference>
<name>A0ABT6WEK8_9ACTN</name>
<dbReference type="SUPFAM" id="SSF52200">
    <property type="entry name" value="Toll/Interleukin receptor TIR domain"/>
    <property type="match status" value="1"/>
</dbReference>
<evidence type="ECO:0000259" key="1">
    <source>
        <dbReference type="PROSITE" id="PS50104"/>
    </source>
</evidence>
<proteinExistence type="predicted"/>
<accession>A0ABT6WEK8</accession>
<dbReference type="InterPro" id="IPR000157">
    <property type="entry name" value="TIR_dom"/>
</dbReference>
<gene>
    <name evidence="2" type="ORF">QLQ12_06095</name>
</gene>
<keyword evidence="2" id="KW-0675">Receptor</keyword>
<dbReference type="Pfam" id="PF13676">
    <property type="entry name" value="TIR_2"/>
    <property type="match status" value="1"/>
</dbReference>
<feature type="domain" description="TIR" evidence="1">
    <location>
        <begin position="1"/>
        <end position="146"/>
    </location>
</feature>
<organism evidence="2 3">
    <name type="scientific">Actinoplanes sandaracinus</name>
    <dbReference type="NCBI Taxonomy" id="3045177"/>
    <lineage>
        <taxon>Bacteria</taxon>
        <taxon>Bacillati</taxon>
        <taxon>Actinomycetota</taxon>
        <taxon>Actinomycetes</taxon>
        <taxon>Micromonosporales</taxon>
        <taxon>Micromonosporaceae</taxon>
        <taxon>Actinoplanes</taxon>
    </lineage>
</organism>
<dbReference type="EMBL" id="JASCTH010000003">
    <property type="protein sequence ID" value="MDI6098173.1"/>
    <property type="molecule type" value="Genomic_DNA"/>
</dbReference>
<dbReference type="PROSITE" id="PS50104">
    <property type="entry name" value="TIR"/>
    <property type="match status" value="1"/>
</dbReference>
<keyword evidence="3" id="KW-1185">Reference proteome</keyword>
<protein>
    <submittedName>
        <fullName evidence="2">Toll/interleukin-1 receptor domain-containing protein</fullName>
    </submittedName>
</protein>
<dbReference type="RefSeq" id="WP_282757694.1">
    <property type="nucleotide sequence ID" value="NZ_JASCTH010000003.1"/>
</dbReference>
<evidence type="ECO:0000313" key="3">
    <source>
        <dbReference type="Proteomes" id="UP001241758"/>
    </source>
</evidence>